<feature type="compositionally biased region" description="Low complexity" evidence="22">
    <location>
        <begin position="401"/>
        <end position="438"/>
    </location>
</feature>
<feature type="chain" id="PRO_5009519397" description="Crh-like protein" evidence="23">
    <location>
        <begin position="20"/>
        <end position="471"/>
    </location>
</feature>
<comment type="subcellular location">
    <subcellularLocation>
        <location evidence="3">Cell membrane</location>
        <topology evidence="3">Lipid-anchor</topology>
        <topology evidence="3">GPI-anchor</topology>
    </subcellularLocation>
    <subcellularLocation>
        <location evidence="2">Secreted</location>
        <location evidence="2">Cell wall</location>
    </subcellularLocation>
</comment>
<feature type="active site" description="Proton donor" evidence="20">
    <location>
        <position position="122"/>
    </location>
</feature>
<dbReference type="PIRSF" id="PIRSF037299">
    <property type="entry name" value="Glycosidase_CRH1_prd"/>
    <property type="match status" value="1"/>
</dbReference>
<evidence type="ECO:0000256" key="6">
    <source>
        <dbReference type="ARBA" id="ARBA00022622"/>
    </source>
</evidence>
<keyword evidence="8" id="KW-0808">Transferase</keyword>
<keyword evidence="26" id="KW-1185">Reference proteome</keyword>
<evidence type="ECO:0000256" key="11">
    <source>
        <dbReference type="ARBA" id="ARBA00023136"/>
    </source>
</evidence>
<feature type="signal peptide" evidence="23">
    <location>
        <begin position="1"/>
        <end position="19"/>
    </location>
</feature>
<feature type="domain" description="GH16" evidence="24">
    <location>
        <begin position="21"/>
        <end position="228"/>
    </location>
</feature>
<evidence type="ECO:0000256" key="19">
    <source>
        <dbReference type="PIRNR" id="PIRNR037299"/>
    </source>
</evidence>
<dbReference type="EC" id="3.2.-.-" evidence="19"/>
<proteinExistence type="inferred from homology"/>
<evidence type="ECO:0000256" key="5">
    <source>
        <dbReference type="ARBA" id="ARBA00022512"/>
    </source>
</evidence>
<dbReference type="Gene3D" id="2.60.120.200">
    <property type="match status" value="1"/>
</dbReference>
<dbReference type="PANTHER" id="PTHR10963">
    <property type="entry name" value="GLYCOSYL HYDROLASE-RELATED"/>
    <property type="match status" value="1"/>
</dbReference>
<evidence type="ECO:0000256" key="23">
    <source>
        <dbReference type="SAM" id="SignalP"/>
    </source>
</evidence>
<dbReference type="GO" id="GO:0009277">
    <property type="term" value="C:fungal-type cell wall"/>
    <property type="evidence" value="ECO:0007669"/>
    <property type="project" value="TreeGrafter"/>
</dbReference>
<dbReference type="PROSITE" id="PS51762">
    <property type="entry name" value="GH16_2"/>
    <property type="match status" value="1"/>
</dbReference>
<evidence type="ECO:0000256" key="22">
    <source>
        <dbReference type="SAM" id="MobiDB-lite"/>
    </source>
</evidence>
<dbReference type="PANTHER" id="PTHR10963:SF68">
    <property type="entry name" value="GLYCOSIDASE CRH1-RELATED"/>
    <property type="match status" value="1"/>
</dbReference>
<evidence type="ECO:0000259" key="24">
    <source>
        <dbReference type="PROSITE" id="PS51762"/>
    </source>
</evidence>
<dbReference type="FunFam" id="2.60.120.200:FF:000152">
    <property type="entry name" value="Cell wall glucanase"/>
    <property type="match status" value="1"/>
</dbReference>
<evidence type="ECO:0000256" key="20">
    <source>
        <dbReference type="PIRSR" id="PIRSR037299-1"/>
    </source>
</evidence>
<keyword evidence="15" id="KW-0326">Glycosidase</keyword>
<name>A0A1F5LAA9_PENAI</name>
<feature type="region of interest" description="Disordered" evidence="22">
    <location>
        <begin position="262"/>
        <end position="305"/>
    </location>
</feature>
<evidence type="ECO:0000256" key="21">
    <source>
        <dbReference type="PIRSR" id="PIRSR037299-2"/>
    </source>
</evidence>
<feature type="region of interest" description="Disordered" evidence="22">
    <location>
        <begin position="401"/>
        <end position="446"/>
    </location>
</feature>
<dbReference type="RefSeq" id="XP_022485593.1">
    <property type="nucleotide sequence ID" value="XM_022634586.1"/>
</dbReference>
<evidence type="ECO:0000256" key="1">
    <source>
        <dbReference type="ARBA" id="ARBA00000822"/>
    </source>
</evidence>
<feature type="region of interest" description="Disordered" evidence="22">
    <location>
        <begin position="338"/>
        <end position="362"/>
    </location>
</feature>
<reference evidence="25 26" key="1">
    <citation type="journal article" date="2016" name="Sci. Rep.">
        <title>Penicillium arizonense, a new, genome sequenced fungal species, reveals a high chemical diversity in secreted metabolites.</title>
        <authorList>
            <person name="Grijseels S."/>
            <person name="Nielsen J.C."/>
            <person name="Randelovic M."/>
            <person name="Nielsen J."/>
            <person name="Nielsen K.F."/>
            <person name="Workman M."/>
            <person name="Frisvad J.C."/>
        </authorList>
    </citation>
    <scope>NUCLEOTIDE SEQUENCE [LARGE SCALE GENOMIC DNA]</scope>
    <source>
        <strain evidence="25 26">CBS 141311</strain>
    </source>
</reference>
<dbReference type="GO" id="GO:0005975">
    <property type="term" value="P:carbohydrate metabolic process"/>
    <property type="evidence" value="ECO:0007669"/>
    <property type="project" value="InterPro"/>
</dbReference>
<dbReference type="GO" id="GO:0008843">
    <property type="term" value="F:endochitinase activity"/>
    <property type="evidence" value="ECO:0007669"/>
    <property type="project" value="UniProtKB-EC"/>
</dbReference>
<dbReference type="InterPro" id="IPR013320">
    <property type="entry name" value="ConA-like_dom_sf"/>
</dbReference>
<keyword evidence="5" id="KW-0964">Secreted</keyword>
<sequence length="471" mass="49892">MRFALAALGLLSSTVLVTAQTYTDCNPTQKSCPADPAFGQSDKTFDFTSGASNAFKSTGAVTYDETNGATFTISKQGDGPLIQSGWYIMFGRVEFTIKVASGTGIVSSAVLQSDDLDELDWEWLGGKSTEVQSNYFGKGDTSSYNRGAFHSNPGNQDSFHTYSIDWTSSQIVWAIDGETVRAITPESADANQYPQTPMMVKVGVWAGGDSNNAQGTIDWAGGQTDYSQGPFKMYLKKMTVTDYSTGTSYKYGDTSGSWQSIISEGGKINGNSGAEPSSTQSAPSITATADGAPVPWSGTHKETSSWVTPNVWPWVASDSPTASSTGYQYDWESRSSRIQAPGGATSENSHTPVSPVLQSTTKTASFSPQSTFRFTFALSHSSSVAFSRSGIETIQRNTTRIATKTSTSTKSKSTMTTTNKPTGNIAANPTATATPSGPRATPTMSSTSARSKVPVFAGVFCALFVGVIPLL</sequence>
<dbReference type="OrthoDB" id="4781at2759"/>
<dbReference type="InterPro" id="IPR050546">
    <property type="entry name" value="Glycosyl_Hydrlase_16"/>
</dbReference>
<keyword evidence="4" id="KW-1003">Cell membrane</keyword>
<comment type="similarity">
    <text evidence="17">Belongs to the glycosyl hydrolase 16 family. CRH1 subfamily.</text>
</comment>
<dbReference type="GeneID" id="34579320"/>
<keyword evidence="6" id="KW-0336">GPI-anchor</keyword>
<evidence type="ECO:0000313" key="26">
    <source>
        <dbReference type="Proteomes" id="UP000177622"/>
    </source>
</evidence>
<dbReference type="EMBL" id="LXJU01000018">
    <property type="protein sequence ID" value="OGE50144.1"/>
    <property type="molecule type" value="Genomic_DNA"/>
</dbReference>
<keyword evidence="14" id="KW-0449">Lipoprotein</keyword>
<evidence type="ECO:0000256" key="16">
    <source>
        <dbReference type="ARBA" id="ARBA00023316"/>
    </source>
</evidence>
<evidence type="ECO:0000256" key="9">
    <source>
        <dbReference type="ARBA" id="ARBA00022729"/>
    </source>
</evidence>
<evidence type="ECO:0000256" key="18">
    <source>
        <dbReference type="ARBA" id="ARBA00093308"/>
    </source>
</evidence>
<evidence type="ECO:0000256" key="8">
    <source>
        <dbReference type="ARBA" id="ARBA00022679"/>
    </source>
</evidence>
<dbReference type="STRING" id="1835702.A0A1F5LAA9"/>
<evidence type="ECO:0000256" key="7">
    <source>
        <dbReference type="ARBA" id="ARBA00022676"/>
    </source>
</evidence>
<keyword evidence="7" id="KW-0328">Glycosyltransferase</keyword>
<dbReference type="SUPFAM" id="SSF49899">
    <property type="entry name" value="Concanavalin A-like lectins/glucanases"/>
    <property type="match status" value="1"/>
</dbReference>
<protein>
    <recommendedName>
        <fullName evidence="19">Crh-like protein</fullName>
        <ecNumber evidence="19">3.2.-.-</ecNumber>
    </recommendedName>
</protein>
<dbReference type="GO" id="GO:0005886">
    <property type="term" value="C:plasma membrane"/>
    <property type="evidence" value="ECO:0007669"/>
    <property type="project" value="UniProtKB-SubCell"/>
</dbReference>
<feature type="compositionally biased region" description="Polar residues" evidence="22">
    <location>
        <begin position="345"/>
        <end position="362"/>
    </location>
</feature>
<evidence type="ECO:0000256" key="3">
    <source>
        <dbReference type="ARBA" id="ARBA00004609"/>
    </source>
</evidence>
<evidence type="ECO:0000256" key="2">
    <source>
        <dbReference type="ARBA" id="ARBA00004191"/>
    </source>
</evidence>
<evidence type="ECO:0000256" key="12">
    <source>
        <dbReference type="ARBA" id="ARBA00023157"/>
    </source>
</evidence>
<gene>
    <name evidence="25" type="ORF">PENARI_c018G06672</name>
</gene>
<evidence type="ECO:0000256" key="13">
    <source>
        <dbReference type="ARBA" id="ARBA00023180"/>
    </source>
</evidence>
<evidence type="ECO:0000256" key="17">
    <source>
        <dbReference type="ARBA" id="ARBA00038074"/>
    </source>
</evidence>
<evidence type="ECO:0000256" key="14">
    <source>
        <dbReference type="ARBA" id="ARBA00023288"/>
    </source>
</evidence>
<evidence type="ECO:0000256" key="10">
    <source>
        <dbReference type="ARBA" id="ARBA00022801"/>
    </source>
</evidence>
<evidence type="ECO:0000256" key="4">
    <source>
        <dbReference type="ARBA" id="ARBA00022475"/>
    </source>
</evidence>
<keyword evidence="10 19" id="KW-0378">Hydrolase</keyword>
<keyword evidence="11 19" id="KW-0472">Membrane</keyword>
<accession>A0A1F5LAA9</accession>
<organism evidence="25 26">
    <name type="scientific">Penicillium arizonense</name>
    <dbReference type="NCBI Taxonomy" id="1835702"/>
    <lineage>
        <taxon>Eukaryota</taxon>
        <taxon>Fungi</taxon>
        <taxon>Dikarya</taxon>
        <taxon>Ascomycota</taxon>
        <taxon>Pezizomycotina</taxon>
        <taxon>Eurotiomycetes</taxon>
        <taxon>Eurotiomycetidae</taxon>
        <taxon>Eurotiales</taxon>
        <taxon>Aspergillaceae</taxon>
        <taxon>Penicillium</taxon>
    </lineage>
</organism>
<dbReference type="AlphaFoldDB" id="A0A1F5LAA9"/>
<dbReference type="GO" id="GO:0031505">
    <property type="term" value="P:fungal-type cell wall organization"/>
    <property type="evidence" value="ECO:0007669"/>
    <property type="project" value="TreeGrafter"/>
</dbReference>
<dbReference type="InterPro" id="IPR000757">
    <property type="entry name" value="Beta-glucanase-like"/>
</dbReference>
<evidence type="ECO:0000313" key="25">
    <source>
        <dbReference type="EMBL" id="OGE50144.1"/>
    </source>
</evidence>
<keyword evidence="13" id="KW-0325">Glycoprotein</keyword>
<dbReference type="Proteomes" id="UP000177622">
    <property type="component" value="Unassembled WGS sequence"/>
</dbReference>
<keyword evidence="9 23" id="KW-0732">Signal</keyword>
<dbReference type="InterPro" id="IPR017168">
    <property type="entry name" value="CHR-like"/>
</dbReference>
<comment type="caution">
    <text evidence="25">The sequence shown here is derived from an EMBL/GenBank/DDBJ whole genome shotgun (WGS) entry which is preliminary data.</text>
</comment>
<evidence type="ECO:0000256" key="15">
    <source>
        <dbReference type="ARBA" id="ARBA00023295"/>
    </source>
</evidence>
<dbReference type="Pfam" id="PF00722">
    <property type="entry name" value="Glyco_hydro_16"/>
    <property type="match status" value="1"/>
</dbReference>
<comment type="function">
    <text evidence="18">Dual chitinase/transglycosylase that plays a role in cell wall architecture. Chitinase and transglycosylase activities are coupled. Required for the polysaccharide cross-linking at the septa and the cell wall. More specifically, transfers chitin to 1,6-beta-glucan in the cell wall.</text>
</comment>
<keyword evidence="12 21" id="KW-1015">Disulfide bond</keyword>
<feature type="active site" description="Nucleophile" evidence="20">
    <location>
        <position position="118"/>
    </location>
</feature>
<dbReference type="CDD" id="cd02183">
    <property type="entry name" value="GH16_fungal_CRH1_transglycosylase"/>
    <property type="match status" value="1"/>
</dbReference>
<keyword evidence="5" id="KW-0134">Cell wall</keyword>
<keyword evidence="16" id="KW-0961">Cell wall biogenesis/degradation</keyword>
<dbReference type="GO" id="GO:0016757">
    <property type="term" value="F:glycosyltransferase activity"/>
    <property type="evidence" value="ECO:0007669"/>
    <property type="project" value="UniProtKB-KW"/>
</dbReference>
<feature type="disulfide bond" evidence="21">
    <location>
        <begin position="25"/>
        <end position="32"/>
    </location>
</feature>
<comment type="catalytic activity">
    <reaction evidence="1">
        <text>Random endo-hydrolysis of N-acetyl-beta-D-glucosaminide (1-&gt;4)-beta-linkages in chitin and chitodextrins.</text>
        <dbReference type="EC" id="3.2.1.14"/>
    </reaction>
</comment>
<dbReference type="GO" id="GO:0098552">
    <property type="term" value="C:side of membrane"/>
    <property type="evidence" value="ECO:0007669"/>
    <property type="project" value="UniProtKB-KW"/>
</dbReference>
<feature type="compositionally biased region" description="Polar residues" evidence="22">
    <location>
        <begin position="269"/>
        <end position="287"/>
    </location>
</feature>